<dbReference type="AlphaFoldDB" id="A0A2H3E4W3"/>
<gene>
    <name evidence="1" type="ORF">ARMGADRAFT_423620</name>
</gene>
<evidence type="ECO:0000313" key="1">
    <source>
        <dbReference type="EMBL" id="PBL01371.1"/>
    </source>
</evidence>
<dbReference type="OrthoDB" id="10400471at2759"/>
<evidence type="ECO:0000313" key="2">
    <source>
        <dbReference type="Proteomes" id="UP000217790"/>
    </source>
</evidence>
<dbReference type="EMBL" id="KZ293646">
    <property type="protein sequence ID" value="PBL01371.1"/>
    <property type="molecule type" value="Genomic_DNA"/>
</dbReference>
<organism evidence="1 2">
    <name type="scientific">Armillaria gallica</name>
    <name type="common">Bulbous honey fungus</name>
    <name type="synonym">Armillaria bulbosa</name>
    <dbReference type="NCBI Taxonomy" id="47427"/>
    <lineage>
        <taxon>Eukaryota</taxon>
        <taxon>Fungi</taxon>
        <taxon>Dikarya</taxon>
        <taxon>Basidiomycota</taxon>
        <taxon>Agaricomycotina</taxon>
        <taxon>Agaricomycetes</taxon>
        <taxon>Agaricomycetidae</taxon>
        <taxon>Agaricales</taxon>
        <taxon>Marasmiineae</taxon>
        <taxon>Physalacriaceae</taxon>
        <taxon>Armillaria</taxon>
    </lineage>
</organism>
<protein>
    <submittedName>
        <fullName evidence="1">Uncharacterized protein</fullName>
    </submittedName>
</protein>
<dbReference type="InParanoid" id="A0A2H3E4W3"/>
<keyword evidence="2" id="KW-1185">Reference proteome</keyword>
<dbReference type="Proteomes" id="UP000217790">
    <property type="component" value="Unassembled WGS sequence"/>
</dbReference>
<reference evidence="2" key="1">
    <citation type="journal article" date="2017" name="Nat. Ecol. Evol.">
        <title>Genome expansion and lineage-specific genetic innovations in the forest pathogenic fungi Armillaria.</title>
        <authorList>
            <person name="Sipos G."/>
            <person name="Prasanna A.N."/>
            <person name="Walter M.C."/>
            <person name="O'Connor E."/>
            <person name="Balint B."/>
            <person name="Krizsan K."/>
            <person name="Kiss B."/>
            <person name="Hess J."/>
            <person name="Varga T."/>
            <person name="Slot J."/>
            <person name="Riley R."/>
            <person name="Boka B."/>
            <person name="Rigling D."/>
            <person name="Barry K."/>
            <person name="Lee J."/>
            <person name="Mihaltcheva S."/>
            <person name="LaButti K."/>
            <person name="Lipzen A."/>
            <person name="Waldron R."/>
            <person name="Moloney N.M."/>
            <person name="Sperisen C."/>
            <person name="Kredics L."/>
            <person name="Vagvoelgyi C."/>
            <person name="Patrignani A."/>
            <person name="Fitzpatrick D."/>
            <person name="Nagy I."/>
            <person name="Doyle S."/>
            <person name="Anderson J.B."/>
            <person name="Grigoriev I.V."/>
            <person name="Gueldener U."/>
            <person name="Muensterkoetter M."/>
            <person name="Nagy L.G."/>
        </authorList>
    </citation>
    <scope>NUCLEOTIDE SEQUENCE [LARGE SCALE GENOMIC DNA]</scope>
    <source>
        <strain evidence="2">Ar21-2</strain>
    </source>
</reference>
<dbReference type="STRING" id="47427.A0A2H3E4W3"/>
<accession>A0A2H3E4W3</accession>
<proteinExistence type="predicted"/>
<name>A0A2H3E4W3_ARMGA</name>
<sequence length="103" mass="11480">MIYGPDSNGTCITLNAKLCTVDSSTMFLRLAEGQQPLFSNLRELNIDTNFATDTSILLFLAIPLLNDHFPFGCRGCQGVQLCGWSLRSFTISCVPDRRNYPRS</sequence>